<dbReference type="STRING" id="3818.A0A444ZXZ1"/>
<dbReference type="SUPFAM" id="SSF158694">
    <property type="entry name" value="UraD-Like"/>
    <property type="match status" value="1"/>
</dbReference>
<dbReference type="Pfam" id="PF13963">
    <property type="entry name" value="Transpos_assoc"/>
    <property type="match status" value="1"/>
</dbReference>
<dbReference type="InterPro" id="IPR029480">
    <property type="entry name" value="Transpos_assoc"/>
</dbReference>
<name>A0A444ZXZ1_ARAHY</name>
<dbReference type="Gene3D" id="1.10.3330.10">
    <property type="entry name" value="Oxo-4-hydroxy-4-carboxy-5-ureidoimidazoline decarboxylase"/>
    <property type="match status" value="1"/>
</dbReference>
<gene>
    <name evidence="2" type="ORF">Ahy_B03g063772</name>
</gene>
<dbReference type="InterPro" id="IPR036778">
    <property type="entry name" value="OHCU_decarboxylase_sf"/>
</dbReference>
<reference evidence="2 3" key="1">
    <citation type="submission" date="2019-01" db="EMBL/GenBank/DDBJ databases">
        <title>Sequencing of cultivated peanut Arachis hypogaea provides insights into genome evolution and oil improvement.</title>
        <authorList>
            <person name="Chen X."/>
        </authorList>
    </citation>
    <scope>NUCLEOTIDE SEQUENCE [LARGE SCALE GENOMIC DNA]</scope>
    <source>
        <strain evidence="3">cv. Fuhuasheng</strain>
        <tissue evidence="2">Leaves</tissue>
    </source>
</reference>
<comment type="caution">
    <text evidence="2">The sequence shown here is derived from an EMBL/GenBank/DDBJ whole genome shotgun (WGS) entry which is preliminary data.</text>
</comment>
<dbReference type="Proteomes" id="UP000289738">
    <property type="component" value="Chromosome B03"/>
</dbReference>
<accession>A0A444ZXZ1</accession>
<evidence type="ECO:0000313" key="2">
    <source>
        <dbReference type="EMBL" id="RYR19090.1"/>
    </source>
</evidence>
<protein>
    <recommendedName>
        <fullName evidence="1">Transposase-associated domain-containing protein</fullName>
    </recommendedName>
</protein>
<sequence length="321" mass="36770">MIRCPCLKCGFHLLQNREDAFDHLVINPFPSSYTFWIHHGERRGVESSCDGQEDQSEQNFNAPMLDMVHEVFNFSGLPGHEEDSENEHDDGAMDELPYLYNEPSLSLRRDDDLEEPTTDAIDNCEEAAYLPGKLEEMDLFLCASRILFCKVMIEASSFSSLEHATSFAREPWFNMLPIQSWLNTFSAHRHIGDDVTIAHGDIRTGLLQFATKYRKKFGFGFVTSTNLFLLQQMLEEVQARYQNSLQVKLDIASREEFTLIERGLAREKTQEVPEETGKIVQDSMFEEDVMLDSSDEVVSKGQQPSIITFDLNKTPEENDIC</sequence>
<dbReference type="EMBL" id="SDMP01000013">
    <property type="protein sequence ID" value="RYR19090.1"/>
    <property type="molecule type" value="Genomic_DNA"/>
</dbReference>
<proteinExistence type="predicted"/>
<dbReference type="AlphaFoldDB" id="A0A444ZXZ1"/>
<evidence type="ECO:0000259" key="1">
    <source>
        <dbReference type="Pfam" id="PF13963"/>
    </source>
</evidence>
<evidence type="ECO:0000313" key="3">
    <source>
        <dbReference type="Proteomes" id="UP000289738"/>
    </source>
</evidence>
<feature type="domain" description="Transposase-associated" evidence="1">
    <location>
        <begin position="2"/>
        <end position="41"/>
    </location>
</feature>
<keyword evidence="3" id="KW-1185">Reference proteome</keyword>
<organism evidence="2 3">
    <name type="scientific">Arachis hypogaea</name>
    <name type="common">Peanut</name>
    <dbReference type="NCBI Taxonomy" id="3818"/>
    <lineage>
        <taxon>Eukaryota</taxon>
        <taxon>Viridiplantae</taxon>
        <taxon>Streptophyta</taxon>
        <taxon>Embryophyta</taxon>
        <taxon>Tracheophyta</taxon>
        <taxon>Spermatophyta</taxon>
        <taxon>Magnoliopsida</taxon>
        <taxon>eudicotyledons</taxon>
        <taxon>Gunneridae</taxon>
        <taxon>Pentapetalae</taxon>
        <taxon>rosids</taxon>
        <taxon>fabids</taxon>
        <taxon>Fabales</taxon>
        <taxon>Fabaceae</taxon>
        <taxon>Papilionoideae</taxon>
        <taxon>50 kb inversion clade</taxon>
        <taxon>dalbergioids sensu lato</taxon>
        <taxon>Dalbergieae</taxon>
        <taxon>Pterocarpus clade</taxon>
        <taxon>Arachis</taxon>
    </lineage>
</organism>